<accession>A0AAD1Z8Q8</accession>
<dbReference type="EMBL" id="OU503041">
    <property type="protein sequence ID" value="CAI9762592.1"/>
    <property type="molecule type" value="Genomic_DNA"/>
</dbReference>
<dbReference type="Proteomes" id="UP000834106">
    <property type="component" value="Chromosome 6"/>
</dbReference>
<feature type="domain" description="NFACT protein C-terminal" evidence="1">
    <location>
        <begin position="50"/>
        <end position="84"/>
    </location>
</feature>
<proteinExistence type="predicted"/>
<dbReference type="AlphaFoldDB" id="A0AAD1Z8Q8"/>
<sequence>MLQKYVTDCPEHPDEMVLSNASSMGNKAANEMDRVTMEEEYIHEFGEEEKGKLNYVDYLTGNPMPNDALLYAIPVCGPYSSVQSDHINMGYAICTLNFYTMDKYCVKIIP</sequence>
<gene>
    <name evidence="2" type="ORF">FPE_LOCUS10022</name>
</gene>
<keyword evidence="3" id="KW-1185">Reference proteome</keyword>
<name>A0AAD1Z8Q8_9LAMI</name>
<protein>
    <recommendedName>
        <fullName evidence="1">NFACT protein C-terminal domain-containing protein</fullName>
    </recommendedName>
</protein>
<evidence type="ECO:0000313" key="2">
    <source>
        <dbReference type="EMBL" id="CAI9762592.1"/>
    </source>
</evidence>
<reference evidence="2" key="1">
    <citation type="submission" date="2023-05" db="EMBL/GenBank/DDBJ databases">
        <authorList>
            <person name="Huff M."/>
        </authorList>
    </citation>
    <scope>NUCLEOTIDE SEQUENCE</scope>
</reference>
<organism evidence="2 3">
    <name type="scientific">Fraxinus pennsylvanica</name>
    <dbReference type="NCBI Taxonomy" id="56036"/>
    <lineage>
        <taxon>Eukaryota</taxon>
        <taxon>Viridiplantae</taxon>
        <taxon>Streptophyta</taxon>
        <taxon>Embryophyta</taxon>
        <taxon>Tracheophyta</taxon>
        <taxon>Spermatophyta</taxon>
        <taxon>Magnoliopsida</taxon>
        <taxon>eudicotyledons</taxon>
        <taxon>Gunneridae</taxon>
        <taxon>Pentapetalae</taxon>
        <taxon>asterids</taxon>
        <taxon>lamiids</taxon>
        <taxon>Lamiales</taxon>
        <taxon>Oleaceae</taxon>
        <taxon>Oleeae</taxon>
        <taxon>Fraxinus</taxon>
    </lineage>
</organism>
<dbReference type="Pfam" id="PF11923">
    <property type="entry name" value="NFACT-C"/>
    <property type="match status" value="1"/>
</dbReference>
<evidence type="ECO:0000259" key="1">
    <source>
        <dbReference type="Pfam" id="PF11923"/>
    </source>
</evidence>
<dbReference type="InterPro" id="IPR021846">
    <property type="entry name" value="NFACT-C"/>
</dbReference>
<evidence type="ECO:0000313" key="3">
    <source>
        <dbReference type="Proteomes" id="UP000834106"/>
    </source>
</evidence>